<dbReference type="Proteomes" id="UP001596201">
    <property type="component" value="Unassembled WGS sequence"/>
</dbReference>
<evidence type="ECO:0000313" key="3">
    <source>
        <dbReference type="Proteomes" id="UP001596201"/>
    </source>
</evidence>
<keyword evidence="1" id="KW-1133">Transmembrane helix</keyword>
<keyword evidence="1" id="KW-0812">Transmembrane</keyword>
<gene>
    <name evidence="2" type="ORF">ACFPJ5_05625</name>
</gene>
<proteinExistence type="predicted"/>
<name>A0ABD5R8P5_9EURY</name>
<keyword evidence="1" id="KW-0472">Membrane</keyword>
<keyword evidence="3" id="KW-1185">Reference proteome</keyword>
<feature type="transmembrane region" description="Helical" evidence="1">
    <location>
        <begin position="517"/>
        <end position="535"/>
    </location>
</feature>
<dbReference type="AlphaFoldDB" id="A0ABD5R8P5"/>
<comment type="caution">
    <text evidence="2">The sequence shown here is derived from an EMBL/GenBank/DDBJ whole genome shotgun (WGS) entry which is preliminary data.</text>
</comment>
<sequence length="538" mass="57073">MQSSHRRSARQLLAVCLVVSVLLAGVPAPASADRVAGKPNLSVFLPNNELAPGETTTLDVFVRNAGDLSDAGDPNYEALVQTARATTLRVRSGDAPITVRTGRTPVGTLPDGVHGPVPFRVTVDEDAEPGTYRIPVDVAFEYTAEVRNTETGDPVLIQRRQTDTKRLTVEITEQARFRVVESETDAAVGEAGTVSVTLENIGSESARDATVTLAGTDPDLRLGDSASADTFVGDWPAGERRTVTTRVAVAEDAVVRNYSLDALVAYRDTAGDRQTSEPLRVGVRPASAQSFAVESVESTLRVDAEGEVRGVVRNTGDRPAEAVRVTLPTPEPRLVYQTTTYPVGDLAPGESAAFAFGVAVANTTTAGPRSLDLGISYRDALGDRRTTDDDHSAAVEIGPRRDTFTASPVDATFTVDSDGVLTVDLTNTDETAVSRVNARITPTGPVESDDPAAFVGDLAPGETVTLRFQLTVTNDAIPKTTPVPLSVTYRTASGTPRIEETTVPVEVVPQEGTGLPVLPIVVIVVVLAGAGVWWWRRR</sequence>
<evidence type="ECO:0000313" key="2">
    <source>
        <dbReference type="EMBL" id="MFC5366411.1"/>
    </source>
</evidence>
<organism evidence="2 3">
    <name type="scientific">Salinirubrum litoreum</name>
    <dbReference type="NCBI Taxonomy" id="1126234"/>
    <lineage>
        <taxon>Archaea</taxon>
        <taxon>Methanobacteriati</taxon>
        <taxon>Methanobacteriota</taxon>
        <taxon>Stenosarchaea group</taxon>
        <taxon>Halobacteria</taxon>
        <taxon>Halobacteriales</taxon>
        <taxon>Haloferacaceae</taxon>
        <taxon>Salinirubrum</taxon>
    </lineage>
</organism>
<dbReference type="InterPro" id="IPR013783">
    <property type="entry name" value="Ig-like_fold"/>
</dbReference>
<accession>A0ABD5R8P5</accession>
<dbReference type="RefSeq" id="WP_227228242.1">
    <property type="nucleotide sequence ID" value="NZ_JAJCVJ010000001.1"/>
</dbReference>
<evidence type="ECO:0008006" key="4">
    <source>
        <dbReference type="Google" id="ProtNLM"/>
    </source>
</evidence>
<dbReference type="PANTHER" id="PTHR35902:SF3">
    <property type="entry name" value="NPCBM-ASSOCIATED, NEW3 DOMAIN OF ALPHA-GALACTOSIDASE"/>
    <property type="match status" value="1"/>
</dbReference>
<reference evidence="2 3" key="1">
    <citation type="journal article" date="2019" name="Int. J. Syst. Evol. Microbiol.">
        <title>The Global Catalogue of Microorganisms (GCM) 10K type strain sequencing project: providing services to taxonomists for standard genome sequencing and annotation.</title>
        <authorList>
            <consortium name="The Broad Institute Genomics Platform"/>
            <consortium name="The Broad Institute Genome Sequencing Center for Infectious Disease"/>
            <person name="Wu L."/>
            <person name="Ma J."/>
        </authorList>
    </citation>
    <scope>NUCLEOTIDE SEQUENCE [LARGE SCALE GENOMIC DNA]</scope>
    <source>
        <strain evidence="2 3">CGMCC 1.12237</strain>
    </source>
</reference>
<evidence type="ECO:0000256" key="1">
    <source>
        <dbReference type="SAM" id="Phobius"/>
    </source>
</evidence>
<protein>
    <recommendedName>
        <fullName evidence="4">Sialidase</fullName>
    </recommendedName>
</protein>
<dbReference type="Gene3D" id="2.60.40.10">
    <property type="entry name" value="Immunoglobulins"/>
    <property type="match status" value="1"/>
</dbReference>
<dbReference type="EMBL" id="JBHSKX010000001">
    <property type="protein sequence ID" value="MFC5366411.1"/>
    <property type="molecule type" value="Genomic_DNA"/>
</dbReference>
<dbReference type="PANTHER" id="PTHR35902">
    <property type="entry name" value="S-LAYER DOMAIN-LIKE PROTEIN-RELATED"/>
    <property type="match status" value="1"/>
</dbReference>